<dbReference type="InterPro" id="IPR036390">
    <property type="entry name" value="WH_DNA-bd_sf"/>
</dbReference>
<evidence type="ECO:0000313" key="5">
    <source>
        <dbReference type="EMBL" id="GGA24989.1"/>
    </source>
</evidence>
<keyword evidence="6" id="KW-1185">Reference proteome</keyword>
<organism evidence="5 6">
    <name type="scientific">Neptunicoccus cionae</name>
    <dbReference type="NCBI Taxonomy" id="2035344"/>
    <lineage>
        <taxon>Bacteria</taxon>
        <taxon>Pseudomonadati</taxon>
        <taxon>Pseudomonadota</taxon>
        <taxon>Alphaproteobacteria</taxon>
        <taxon>Rhodobacterales</taxon>
        <taxon>Paracoccaceae</taxon>
        <taxon>Neptunicoccus</taxon>
    </lineage>
</organism>
<evidence type="ECO:0000256" key="2">
    <source>
        <dbReference type="ARBA" id="ARBA00023125"/>
    </source>
</evidence>
<dbReference type="EMBL" id="BMKA01000003">
    <property type="protein sequence ID" value="GGA24989.1"/>
    <property type="molecule type" value="Genomic_DNA"/>
</dbReference>
<dbReference type="PROSITE" id="PS50995">
    <property type="entry name" value="HTH_MARR_2"/>
    <property type="match status" value="1"/>
</dbReference>
<dbReference type="SUPFAM" id="SSF46785">
    <property type="entry name" value="Winged helix' DNA-binding domain"/>
    <property type="match status" value="1"/>
</dbReference>
<evidence type="ECO:0000259" key="4">
    <source>
        <dbReference type="PROSITE" id="PS50995"/>
    </source>
</evidence>
<proteinExistence type="predicted"/>
<name>A0A916R055_9RHOB</name>
<evidence type="ECO:0000256" key="1">
    <source>
        <dbReference type="ARBA" id="ARBA00023015"/>
    </source>
</evidence>
<accession>A0A916R055</accession>
<sequence length="173" mass="19928">MNAIDYMDERPPPKMEERLLLIGSGNRKLRYSEIITYRVAQLHTRFNAQSTRILQTVSDISLSQWRILTVVNSSNDVTHTKISSISRIDKGQISRAVKSLIKDGYLETEDDLDDHRKSYLRLTPQASELLAKTLPLMQKRHDVLTDSLSDDQRTVLFEAFDTLDNLTELTEFT</sequence>
<dbReference type="InterPro" id="IPR052067">
    <property type="entry name" value="Metal_resp_HTH_trans_reg"/>
</dbReference>
<dbReference type="InterPro" id="IPR036388">
    <property type="entry name" value="WH-like_DNA-bd_sf"/>
</dbReference>
<keyword evidence="1" id="KW-0805">Transcription regulation</keyword>
<dbReference type="GO" id="GO:0003677">
    <property type="term" value="F:DNA binding"/>
    <property type="evidence" value="ECO:0007669"/>
    <property type="project" value="UniProtKB-KW"/>
</dbReference>
<comment type="caution">
    <text evidence="5">The sequence shown here is derived from an EMBL/GenBank/DDBJ whole genome shotgun (WGS) entry which is preliminary data.</text>
</comment>
<dbReference type="InterPro" id="IPR000835">
    <property type="entry name" value="HTH_MarR-typ"/>
</dbReference>
<protein>
    <recommendedName>
        <fullName evidence="4">HTH marR-type domain-containing protein</fullName>
    </recommendedName>
</protein>
<reference evidence="5" key="1">
    <citation type="journal article" date="2014" name="Int. J. Syst. Evol. Microbiol.">
        <title>Complete genome sequence of Corynebacterium casei LMG S-19264T (=DSM 44701T), isolated from a smear-ripened cheese.</title>
        <authorList>
            <consortium name="US DOE Joint Genome Institute (JGI-PGF)"/>
            <person name="Walter F."/>
            <person name="Albersmeier A."/>
            <person name="Kalinowski J."/>
            <person name="Ruckert C."/>
        </authorList>
    </citation>
    <scope>NUCLEOTIDE SEQUENCE</scope>
    <source>
        <strain evidence="5">CGMCC 1.15880</strain>
    </source>
</reference>
<feature type="domain" description="HTH marR-type" evidence="4">
    <location>
        <begin position="32"/>
        <end position="165"/>
    </location>
</feature>
<dbReference type="GO" id="GO:0003700">
    <property type="term" value="F:DNA-binding transcription factor activity"/>
    <property type="evidence" value="ECO:0007669"/>
    <property type="project" value="InterPro"/>
</dbReference>
<dbReference type="Gene3D" id="1.10.10.10">
    <property type="entry name" value="Winged helix-like DNA-binding domain superfamily/Winged helix DNA-binding domain"/>
    <property type="match status" value="1"/>
</dbReference>
<gene>
    <name evidence="5" type="ORF">GCM10011498_27530</name>
</gene>
<dbReference type="Proteomes" id="UP000628017">
    <property type="component" value="Unassembled WGS sequence"/>
</dbReference>
<evidence type="ECO:0000313" key="6">
    <source>
        <dbReference type="Proteomes" id="UP000628017"/>
    </source>
</evidence>
<dbReference type="AlphaFoldDB" id="A0A916R055"/>
<dbReference type="PANTHER" id="PTHR35790">
    <property type="entry name" value="HTH-TYPE TRANSCRIPTIONAL REGULATOR PCHR"/>
    <property type="match status" value="1"/>
</dbReference>
<dbReference type="SMART" id="SM00347">
    <property type="entry name" value="HTH_MARR"/>
    <property type="match status" value="1"/>
</dbReference>
<evidence type="ECO:0000256" key="3">
    <source>
        <dbReference type="ARBA" id="ARBA00023163"/>
    </source>
</evidence>
<reference evidence="5" key="2">
    <citation type="submission" date="2020-09" db="EMBL/GenBank/DDBJ databases">
        <authorList>
            <person name="Sun Q."/>
            <person name="Zhou Y."/>
        </authorList>
    </citation>
    <scope>NUCLEOTIDE SEQUENCE</scope>
    <source>
        <strain evidence="5">CGMCC 1.15880</strain>
    </source>
</reference>
<dbReference type="Pfam" id="PF12802">
    <property type="entry name" value="MarR_2"/>
    <property type="match status" value="1"/>
</dbReference>
<keyword evidence="3" id="KW-0804">Transcription</keyword>
<keyword evidence="2" id="KW-0238">DNA-binding</keyword>
<dbReference type="PANTHER" id="PTHR35790:SF4">
    <property type="entry name" value="HTH-TYPE TRANSCRIPTIONAL REGULATOR PCHR"/>
    <property type="match status" value="1"/>
</dbReference>